<keyword evidence="3" id="KW-0285">Flavoprotein</keyword>
<dbReference type="Pfam" id="PF01734">
    <property type="entry name" value="Patatin"/>
    <property type="match status" value="1"/>
</dbReference>
<evidence type="ECO:0000256" key="1">
    <source>
        <dbReference type="ARBA" id="ARBA00001974"/>
    </source>
</evidence>
<feature type="transmembrane region" description="Helical" evidence="9">
    <location>
        <begin position="20"/>
        <end position="40"/>
    </location>
</feature>
<organism evidence="11 12">
    <name type="scientific">Corallococcus caeni</name>
    <dbReference type="NCBI Taxonomy" id="3082388"/>
    <lineage>
        <taxon>Bacteria</taxon>
        <taxon>Pseudomonadati</taxon>
        <taxon>Myxococcota</taxon>
        <taxon>Myxococcia</taxon>
        <taxon>Myxococcales</taxon>
        <taxon>Cystobacterineae</taxon>
        <taxon>Myxococcaceae</taxon>
        <taxon>Corallococcus</taxon>
    </lineage>
</organism>
<protein>
    <recommendedName>
        <fullName evidence="10">PNPLA domain-containing protein</fullName>
    </recommendedName>
</protein>
<reference evidence="11 12" key="1">
    <citation type="journal article" date="2024" name="Arch. Microbiol.">
        <title>Corallococcus caeni sp. nov., a novel myxobacterium isolated from activated sludge.</title>
        <authorList>
            <person name="Tomita S."/>
            <person name="Nakai R."/>
            <person name="Kuroda K."/>
            <person name="Kurashita H."/>
            <person name="Hatamoto M."/>
            <person name="Yamaguchi T."/>
            <person name="Narihiro T."/>
        </authorList>
    </citation>
    <scope>NUCLEOTIDE SEQUENCE [LARGE SCALE GENOMIC DNA]</scope>
    <source>
        <strain evidence="11 12">NO1</strain>
    </source>
</reference>
<dbReference type="Proteomes" id="UP001342631">
    <property type="component" value="Unassembled WGS sequence"/>
</dbReference>
<dbReference type="Gene3D" id="3.40.1090.10">
    <property type="entry name" value="Cytosolic phospholipase A2 catalytic domain"/>
    <property type="match status" value="1"/>
</dbReference>
<evidence type="ECO:0000256" key="4">
    <source>
        <dbReference type="ARBA" id="ARBA00022827"/>
    </source>
</evidence>
<keyword evidence="9" id="KW-1133">Transmembrane helix</keyword>
<accession>A0ABQ6QND2</accession>
<evidence type="ECO:0000259" key="10">
    <source>
        <dbReference type="PROSITE" id="PS51635"/>
    </source>
</evidence>
<dbReference type="InterPro" id="IPR002641">
    <property type="entry name" value="PNPLA_dom"/>
</dbReference>
<evidence type="ECO:0000256" key="3">
    <source>
        <dbReference type="ARBA" id="ARBA00022630"/>
    </source>
</evidence>
<dbReference type="EMBL" id="BTTX01000002">
    <property type="protein sequence ID" value="GMU05538.1"/>
    <property type="molecule type" value="Genomic_DNA"/>
</dbReference>
<feature type="domain" description="PNPLA" evidence="10">
    <location>
        <begin position="211"/>
        <end position="382"/>
    </location>
</feature>
<dbReference type="PROSITE" id="PS51635">
    <property type="entry name" value="PNPLA"/>
    <property type="match status" value="1"/>
</dbReference>
<dbReference type="PANTHER" id="PTHR47470:SF1">
    <property type="entry name" value="FAD-DEPENDENT OXIDOREDUCTASE 2 FAD BINDING DOMAIN-CONTAINING PROTEIN"/>
    <property type="match status" value="1"/>
</dbReference>
<evidence type="ECO:0000256" key="9">
    <source>
        <dbReference type="SAM" id="Phobius"/>
    </source>
</evidence>
<sequence>MSPAASRWLERQARVNGRPWRWALAAIGWITLVTGAAQMLLPGVELRVLRADASAAPAHFFRIVGMFMVLFGGLLLHGLHEPRANPAAFLWTGLQKVGASGMVAIGVARGLLSPLALGVAAFDALSAVLVLGFYASLRQREQIISVLKPQVAEEEEAPEPEPTREATSPSVSTLRVADATREPRPLGRPLRALGEDPGVQASSAEAPRRSLVLAGGGMRVAWQAGVLRALTDARLSFSHADGTSGGIITLAMWMSGLSPAEMCERWRTLDVKDFVSLMPLDDYARPWKLHALGDADGIIQRVFPHLGVDVDAIRANRDRTGTFNVCDFARKTNEAIPHTDVDRDLLVAGISLPLFMPPVARDGHLYLDSVWIQDANVMEAVRRGADEVWVVWCIGNTPQYHDGFFRQYVHMIELSANGALFAELEHVRELNARILAGEHVAGHARPITVHLIKPEHPLPLDPDFYAGHVTAATLIDQGYSDAWRYLSVALAQGLPLTPEITQMTEPSYDLSFRETMSGPLAMGTTNPEAGAHDGRSTPFTMHCTITIDDMEAFIRDANHAARLVAHVQFKPLGMDLPVRDGSFNLFRATDDPRTKIMTYGLRFQAHGQDYYLDGTKTLHDDPGPDLWRDTTRLYSYLHEGPDARGPVVGAGVLVLGMRELLHLVASMHSTRGGVEGAGMVARFGRLFLGALWDLYAPEAPVREREGEATHGHEG</sequence>
<dbReference type="RefSeq" id="WP_338276331.1">
    <property type="nucleotide sequence ID" value="NZ_BTTX01000002.1"/>
</dbReference>
<comment type="caution">
    <text evidence="7">Lacks conserved residue(s) required for the propagation of feature annotation.</text>
</comment>
<feature type="active site" description="Proton acceptor" evidence="7">
    <location>
        <position position="368"/>
    </location>
</feature>
<comment type="cofactor">
    <cofactor evidence="1">
        <name>FAD</name>
        <dbReference type="ChEBI" id="CHEBI:57692"/>
    </cofactor>
</comment>
<evidence type="ECO:0000256" key="5">
    <source>
        <dbReference type="ARBA" id="ARBA00023002"/>
    </source>
</evidence>
<dbReference type="InterPro" id="IPR052542">
    <property type="entry name" value="Cholesterol_Oxidase"/>
</dbReference>
<comment type="caution">
    <text evidence="11">The sequence shown here is derived from an EMBL/GenBank/DDBJ whole genome shotgun (WGS) entry which is preliminary data.</text>
</comment>
<feature type="short sequence motif" description="GXSXG" evidence="7">
    <location>
        <begin position="242"/>
        <end position="246"/>
    </location>
</feature>
<dbReference type="SUPFAM" id="SSF52151">
    <property type="entry name" value="FabD/lysophospholipase-like"/>
    <property type="match status" value="1"/>
</dbReference>
<keyword evidence="7" id="KW-0442">Lipid degradation</keyword>
<evidence type="ECO:0000313" key="11">
    <source>
        <dbReference type="EMBL" id="GMU05538.1"/>
    </source>
</evidence>
<keyword evidence="6 7" id="KW-0443">Lipid metabolism</keyword>
<feature type="transmembrane region" description="Helical" evidence="9">
    <location>
        <begin position="114"/>
        <end position="135"/>
    </location>
</feature>
<evidence type="ECO:0000256" key="8">
    <source>
        <dbReference type="SAM" id="MobiDB-lite"/>
    </source>
</evidence>
<keyword evidence="9" id="KW-0472">Membrane</keyword>
<keyword evidence="7" id="KW-0378">Hydrolase</keyword>
<keyword evidence="4" id="KW-0274">FAD</keyword>
<evidence type="ECO:0000313" key="12">
    <source>
        <dbReference type="Proteomes" id="UP001342631"/>
    </source>
</evidence>
<evidence type="ECO:0000256" key="7">
    <source>
        <dbReference type="PROSITE-ProRule" id="PRU01161"/>
    </source>
</evidence>
<evidence type="ECO:0000256" key="6">
    <source>
        <dbReference type="ARBA" id="ARBA00023098"/>
    </source>
</evidence>
<dbReference type="InterPro" id="IPR016035">
    <property type="entry name" value="Acyl_Trfase/lysoPLipase"/>
</dbReference>
<gene>
    <name evidence="11" type="ORF">ASNO1_17910</name>
</gene>
<feature type="region of interest" description="Disordered" evidence="8">
    <location>
        <begin position="151"/>
        <end position="206"/>
    </location>
</feature>
<keyword evidence="9" id="KW-0812">Transmembrane</keyword>
<comment type="similarity">
    <text evidence="2">Belongs to the GMC oxidoreductase family.</text>
</comment>
<keyword evidence="5" id="KW-0560">Oxidoreductase</keyword>
<dbReference type="PANTHER" id="PTHR47470">
    <property type="entry name" value="CHOLESTEROL OXIDASE"/>
    <property type="match status" value="1"/>
</dbReference>
<feature type="transmembrane region" description="Helical" evidence="9">
    <location>
        <begin position="60"/>
        <end position="76"/>
    </location>
</feature>
<feature type="active site" description="Nucleophile" evidence="7">
    <location>
        <position position="244"/>
    </location>
</feature>
<keyword evidence="12" id="KW-1185">Reference proteome</keyword>
<proteinExistence type="inferred from homology"/>
<evidence type="ECO:0000256" key="2">
    <source>
        <dbReference type="ARBA" id="ARBA00010790"/>
    </source>
</evidence>
<name>A0ABQ6QND2_9BACT</name>